<keyword evidence="4" id="KW-1185">Reference proteome</keyword>
<sequence length="225" mass="24947">MKSFIVTNHEASLGNAVLLTAAYFLVLTLATAIDIVVWRKLNNKISVWLNLITLIVLNIIFIMVLFQKTSFNISIFQNISVRGVILAIGCSILFFFFVDKGLDPVLENIFPSSEKNYKEAINTLRQAPAASFIHVCIIAPIIEEILMRGYVLGGLQNRYGVIFSVLISSILFALMHFNMVQTISALICGLILGILYVNTGSIFCCILAHSLYNGISYFTNILGNV</sequence>
<protein>
    <recommendedName>
        <fullName evidence="2">CAAX prenyl protease 2/Lysostaphin resistance protein A-like domain-containing protein</fullName>
    </recommendedName>
</protein>
<dbReference type="Proteomes" id="UP000184080">
    <property type="component" value="Unassembled WGS sequence"/>
</dbReference>
<dbReference type="STRING" id="1121298.SAMN05444401_1526"/>
<dbReference type="InterPro" id="IPR003675">
    <property type="entry name" value="Rce1/LyrA-like_dom"/>
</dbReference>
<keyword evidence="1" id="KW-1133">Transmembrane helix</keyword>
<keyword evidence="1" id="KW-0812">Transmembrane</keyword>
<evidence type="ECO:0000256" key="1">
    <source>
        <dbReference type="SAM" id="Phobius"/>
    </source>
</evidence>
<dbReference type="GO" id="GO:0080120">
    <property type="term" value="P:CAAX-box protein maturation"/>
    <property type="evidence" value="ECO:0007669"/>
    <property type="project" value="UniProtKB-ARBA"/>
</dbReference>
<dbReference type="RefSeq" id="WP_083599787.1">
    <property type="nucleotide sequence ID" value="NZ_FQZO01000002.1"/>
</dbReference>
<feature type="transmembrane region" description="Helical" evidence="1">
    <location>
        <begin position="183"/>
        <end position="208"/>
    </location>
</feature>
<feature type="transmembrane region" description="Helical" evidence="1">
    <location>
        <begin position="45"/>
        <end position="67"/>
    </location>
</feature>
<feature type="transmembrane region" description="Helical" evidence="1">
    <location>
        <begin position="79"/>
        <end position="98"/>
    </location>
</feature>
<proteinExistence type="predicted"/>
<dbReference type="Pfam" id="PF02517">
    <property type="entry name" value="Rce1-like"/>
    <property type="match status" value="1"/>
</dbReference>
<feature type="transmembrane region" description="Helical" evidence="1">
    <location>
        <begin position="159"/>
        <end position="177"/>
    </location>
</feature>
<dbReference type="GO" id="GO:0004175">
    <property type="term" value="F:endopeptidase activity"/>
    <property type="evidence" value="ECO:0007669"/>
    <property type="project" value="UniProtKB-ARBA"/>
</dbReference>
<feature type="transmembrane region" description="Helical" evidence="1">
    <location>
        <begin position="12"/>
        <end position="33"/>
    </location>
</feature>
<name>A0A1M6EC80_9CLOT</name>
<accession>A0A1M6EC80</accession>
<dbReference type="AlphaFoldDB" id="A0A1M6EC80"/>
<reference evidence="3 4" key="1">
    <citation type="submission" date="2016-11" db="EMBL/GenBank/DDBJ databases">
        <authorList>
            <person name="Jaros S."/>
            <person name="Januszkiewicz K."/>
            <person name="Wedrychowicz H."/>
        </authorList>
    </citation>
    <scope>NUCLEOTIDE SEQUENCE [LARGE SCALE GENOMIC DNA]</scope>
    <source>
        <strain evidence="3 4">DSM 21864</strain>
    </source>
</reference>
<feature type="transmembrane region" description="Helical" evidence="1">
    <location>
        <begin position="127"/>
        <end position="147"/>
    </location>
</feature>
<feature type="domain" description="CAAX prenyl protease 2/Lysostaphin resistance protein A-like" evidence="2">
    <location>
        <begin position="128"/>
        <end position="214"/>
    </location>
</feature>
<evidence type="ECO:0000313" key="3">
    <source>
        <dbReference type="EMBL" id="SHI83033.1"/>
    </source>
</evidence>
<keyword evidence="1" id="KW-0472">Membrane</keyword>
<evidence type="ECO:0000313" key="4">
    <source>
        <dbReference type="Proteomes" id="UP000184080"/>
    </source>
</evidence>
<gene>
    <name evidence="3" type="ORF">SAMN05444401_1526</name>
</gene>
<dbReference type="PANTHER" id="PTHR36435">
    <property type="entry name" value="SLR1288 PROTEIN"/>
    <property type="match status" value="1"/>
</dbReference>
<evidence type="ECO:0000259" key="2">
    <source>
        <dbReference type="Pfam" id="PF02517"/>
    </source>
</evidence>
<dbReference type="InterPro" id="IPR052710">
    <property type="entry name" value="CAAX_protease"/>
</dbReference>
<organism evidence="3 4">
    <name type="scientific">Clostridium amylolyticum</name>
    <dbReference type="NCBI Taxonomy" id="1121298"/>
    <lineage>
        <taxon>Bacteria</taxon>
        <taxon>Bacillati</taxon>
        <taxon>Bacillota</taxon>
        <taxon>Clostridia</taxon>
        <taxon>Eubacteriales</taxon>
        <taxon>Clostridiaceae</taxon>
        <taxon>Clostridium</taxon>
    </lineage>
</organism>
<dbReference type="PANTHER" id="PTHR36435:SF1">
    <property type="entry name" value="CAAX AMINO TERMINAL PROTEASE FAMILY PROTEIN"/>
    <property type="match status" value="1"/>
</dbReference>
<dbReference type="EMBL" id="FQZO01000002">
    <property type="protein sequence ID" value="SHI83033.1"/>
    <property type="molecule type" value="Genomic_DNA"/>
</dbReference>